<dbReference type="InterPro" id="IPR023214">
    <property type="entry name" value="HAD_sf"/>
</dbReference>
<dbReference type="Pfam" id="PF08282">
    <property type="entry name" value="Hydrolase_3"/>
    <property type="match status" value="1"/>
</dbReference>
<dbReference type="InterPro" id="IPR000150">
    <property type="entry name" value="Cof"/>
</dbReference>
<dbReference type="EMBL" id="VIBR01000003">
    <property type="protein sequence ID" value="KAA0116435.1"/>
    <property type="molecule type" value="Genomic_DNA"/>
</dbReference>
<dbReference type="GO" id="GO:0016791">
    <property type="term" value="F:phosphatase activity"/>
    <property type="evidence" value="ECO:0007669"/>
    <property type="project" value="UniProtKB-ARBA"/>
</dbReference>
<name>A0A5A7ZK75_STRSA</name>
<dbReference type="RefSeq" id="WP_008809768.1">
    <property type="nucleotide sequence ID" value="NZ_CP071419.1"/>
</dbReference>
<dbReference type="NCBIfam" id="TIGR01484">
    <property type="entry name" value="HAD-SF-IIB"/>
    <property type="match status" value="1"/>
</dbReference>
<sequence length="267" mass="30515">MTIKRIFCDMDGTLLNSQGRLTDSNAKLISQANLPFTLVSARAPMEMKEAINKLELTGPQIGFNGGLIYTYKQNQIKILHQQALERNDSTYLVNFINQHFPHLSQSYYDLENWYTYKMDNGIDYEQQLTRLEATIIGEEQYLKVQTSIFKIMLITFDGNEMRALKAKLEELNLPNVSIQQAGDFYLEITHKKAKKSVGIDYIIKEEKLHKKELVAFGDGHNDLPMFERVGLSIAMENASQAIKDKVSLITKTNDEDGVGYGIHHFLL</sequence>
<dbReference type="SUPFAM" id="SSF56784">
    <property type="entry name" value="HAD-like"/>
    <property type="match status" value="1"/>
</dbReference>
<evidence type="ECO:0000313" key="2">
    <source>
        <dbReference type="Proteomes" id="UP000324105"/>
    </source>
</evidence>
<dbReference type="CDD" id="cd07516">
    <property type="entry name" value="HAD_Pase"/>
    <property type="match status" value="1"/>
</dbReference>
<gene>
    <name evidence="1" type="ORF">FKX92_07610</name>
</gene>
<dbReference type="Gene3D" id="3.30.1240.10">
    <property type="match status" value="1"/>
</dbReference>
<proteinExistence type="predicted"/>
<reference evidence="1 2" key="1">
    <citation type="submission" date="2019-06" db="EMBL/GenBank/DDBJ databases">
        <title>Genome sequence and analysis of a MDR-Streptococcus sanguis isolated from throat swab of children with scarlet fever from Hangzhou,China.</title>
        <authorList>
            <person name="Huang Y."/>
            <person name="Xie L."/>
            <person name="Liu W."/>
        </authorList>
    </citation>
    <scope>NUCLEOTIDE SEQUENCE [LARGE SCALE GENOMIC DNA]</scope>
    <source>
        <strain evidence="1 2">S28</strain>
    </source>
</reference>
<dbReference type="Proteomes" id="UP000324105">
    <property type="component" value="Unassembled WGS sequence"/>
</dbReference>
<dbReference type="GO" id="GO:0005829">
    <property type="term" value="C:cytosol"/>
    <property type="evidence" value="ECO:0007669"/>
    <property type="project" value="TreeGrafter"/>
</dbReference>
<comment type="caution">
    <text evidence="1">The sequence shown here is derived from an EMBL/GenBank/DDBJ whole genome shotgun (WGS) entry which is preliminary data.</text>
</comment>
<dbReference type="Gene3D" id="3.40.50.1000">
    <property type="entry name" value="HAD superfamily/HAD-like"/>
    <property type="match status" value="1"/>
</dbReference>
<keyword evidence="1" id="KW-0378">Hydrolase</keyword>
<protein>
    <submittedName>
        <fullName evidence="1">Cof-type HAD-IIB family hydrolase</fullName>
    </submittedName>
</protein>
<dbReference type="SFLD" id="SFLDS00003">
    <property type="entry name" value="Haloacid_Dehalogenase"/>
    <property type="match status" value="1"/>
</dbReference>
<dbReference type="PROSITE" id="PS01229">
    <property type="entry name" value="COF_2"/>
    <property type="match status" value="1"/>
</dbReference>
<dbReference type="InterPro" id="IPR006379">
    <property type="entry name" value="HAD-SF_hydro_IIB"/>
</dbReference>
<dbReference type="SFLD" id="SFLDG01140">
    <property type="entry name" value="C2.B:_Phosphomannomutase_and_P"/>
    <property type="match status" value="1"/>
</dbReference>
<organism evidence="1 2">
    <name type="scientific">Streptococcus sanguinis</name>
    <dbReference type="NCBI Taxonomy" id="1305"/>
    <lineage>
        <taxon>Bacteria</taxon>
        <taxon>Bacillati</taxon>
        <taxon>Bacillota</taxon>
        <taxon>Bacilli</taxon>
        <taxon>Lactobacillales</taxon>
        <taxon>Streptococcaceae</taxon>
        <taxon>Streptococcus</taxon>
    </lineage>
</organism>
<evidence type="ECO:0000313" key="1">
    <source>
        <dbReference type="EMBL" id="KAA0116435.1"/>
    </source>
</evidence>
<dbReference type="GO" id="GO:0000287">
    <property type="term" value="F:magnesium ion binding"/>
    <property type="evidence" value="ECO:0007669"/>
    <property type="project" value="TreeGrafter"/>
</dbReference>
<dbReference type="NCBIfam" id="TIGR00099">
    <property type="entry name" value="Cof-subfamily"/>
    <property type="match status" value="1"/>
</dbReference>
<dbReference type="InterPro" id="IPR036412">
    <property type="entry name" value="HAD-like_sf"/>
</dbReference>
<dbReference type="AlphaFoldDB" id="A0A5A7ZK75"/>
<dbReference type="PANTHER" id="PTHR10000:SF8">
    <property type="entry name" value="HAD SUPERFAMILY HYDROLASE-LIKE, TYPE 3"/>
    <property type="match status" value="1"/>
</dbReference>
<dbReference type="PANTHER" id="PTHR10000">
    <property type="entry name" value="PHOSPHOSERINE PHOSPHATASE"/>
    <property type="match status" value="1"/>
</dbReference>
<accession>A0A5A7ZK75</accession>